<evidence type="ECO:0000256" key="1">
    <source>
        <dbReference type="SAM" id="MobiDB-lite"/>
    </source>
</evidence>
<keyword evidence="3" id="KW-1185">Reference proteome</keyword>
<evidence type="ECO:0000313" key="2">
    <source>
        <dbReference type="EMBL" id="KAK4782791.1"/>
    </source>
</evidence>
<protein>
    <submittedName>
        <fullName evidence="2">Uncharacterized protein</fullName>
    </submittedName>
</protein>
<feature type="region of interest" description="Disordered" evidence="1">
    <location>
        <begin position="1"/>
        <end position="67"/>
    </location>
</feature>
<accession>A0AAN7QZX1</accession>
<proteinExistence type="predicted"/>
<name>A0AAN7QZX1_TRANT</name>
<dbReference type="Proteomes" id="UP001346149">
    <property type="component" value="Unassembled WGS sequence"/>
</dbReference>
<comment type="caution">
    <text evidence="2">The sequence shown here is derived from an EMBL/GenBank/DDBJ whole genome shotgun (WGS) entry which is preliminary data.</text>
</comment>
<dbReference type="AlphaFoldDB" id="A0AAN7QZX1"/>
<feature type="compositionally biased region" description="Polar residues" evidence="1">
    <location>
        <begin position="37"/>
        <end position="50"/>
    </location>
</feature>
<evidence type="ECO:0000313" key="3">
    <source>
        <dbReference type="Proteomes" id="UP001346149"/>
    </source>
</evidence>
<reference evidence="2 3" key="1">
    <citation type="journal article" date="2023" name="Hortic Res">
        <title>Pangenome of water caltrop reveals structural variations and asymmetric subgenome divergence after allopolyploidization.</title>
        <authorList>
            <person name="Zhang X."/>
            <person name="Chen Y."/>
            <person name="Wang L."/>
            <person name="Yuan Y."/>
            <person name="Fang M."/>
            <person name="Shi L."/>
            <person name="Lu R."/>
            <person name="Comes H.P."/>
            <person name="Ma Y."/>
            <person name="Chen Y."/>
            <person name="Huang G."/>
            <person name="Zhou Y."/>
            <person name="Zheng Z."/>
            <person name="Qiu Y."/>
        </authorList>
    </citation>
    <scope>NUCLEOTIDE SEQUENCE [LARGE SCALE GENOMIC DNA]</scope>
    <source>
        <strain evidence="2">F231</strain>
    </source>
</reference>
<dbReference type="EMBL" id="JAXQNO010000015">
    <property type="protein sequence ID" value="KAK4782791.1"/>
    <property type="molecule type" value="Genomic_DNA"/>
</dbReference>
<gene>
    <name evidence="2" type="ORF">SAY86_007165</name>
</gene>
<organism evidence="2 3">
    <name type="scientific">Trapa natans</name>
    <name type="common">Water chestnut</name>
    <dbReference type="NCBI Taxonomy" id="22666"/>
    <lineage>
        <taxon>Eukaryota</taxon>
        <taxon>Viridiplantae</taxon>
        <taxon>Streptophyta</taxon>
        <taxon>Embryophyta</taxon>
        <taxon>Tracheophyta</taxon>
        <taxon>Spermatophyta</taxon>
        <taxon>Magnoliopsida</taxon>
        <taxon>eudicotyledons</taxon>
        <taxon>Gunneridae</taxon>
        <taxon>Pentapetalae</taxon>
        <taxon>rosids</taxon>
        <taxon>malvids</taxon>
        <taxon>Myrtales</taxon>
        <taxon>Lythraceae</taxon>
        <taxon>Trapa</taxon>
    </lineage>
</organism>
<sequence length="120" mass="12760">MQDDLDDISNNIQGMDMNETDDSSTSLSLDEEIATDYSYQNSITGSSSNYAGYDNGSAGQDNDNTDPIILISEVGTDPKNDNADAQSSLSELGQLLSKSTLELWLGQQPGSADKDGSDPN</sequence>